<gene>
    <name evidence="1" type="ORF">LCGC14_1482850</name>
</gene>
<comment type="caution">
    <text evidence="1">The sequence shown here is derived from an EMBL/GenBank/DDBJ whole genome shotgun (WGS) entry which is preliminary data.</text>
</comment>
<protein>
    <submittedName>
        <fullName evidence="1">Uncharacterized protein</fullName>
    </submittedName>
</protein>
<organism evidence="1">
    <name type="scientific">marine sediment metagenome</name>
    <dbReference type="NCBI Taxonomy" id="412755"/>
    <lineage>
        <taxon>unclassified sequences</taxon>
        <taxon>metagenomes</taxon>
        <taxon>ecological metagenomes</taxon>
    </lineage>
</organism>
<evidence type="ECO:0000313" key="1">
    <source>
        <dbReference type="EMBL" id="KKM66275.1"/>
    </source>
</evidence>
<proteinExistence type="predicted"/>
<accession>A0A0F9LPI1</accession>
<name>A0A0F9LPI1_9ZZZZ</name>
<dbReference type="EMBL" id="LAZR01010565">
    <property type="protein sequence ID" value="KKM66275.1"/>
    <property type="molecule type" value="Genomic_DNA"/>
</dbReference>
<sequence length="68" mass="7987">MTNTIMHITRKDLKDLSTRDFNEKTILIVDNKYRILVDGLHTTAEKEDNPMIALKESQMPSYIKNFVF</sequence>
<dbReference type="AlphaFoldDB" id="A0A0F9LPI1"/>
<reference evidence="1" key="1">
    <citation type="journal article" date="2015" name="Nature">
        <title>Complex archaea that bridge the gap between prokaryotes and eukaryotes.</title>
        <authorList>
            <person name="Spang A."/>
            <person name="Saw J.H."/>
            <person name="Jorgensen S.L."/>
            <person name="Zaremba-Niedzwiedzka K."/>
            <person name="Martijn J."/>
            <person name="Lind A.E."/>
            <person name="van Eijk R."/>
            <person name="Schleper C."/>
            <person name="Guy L."/>
            <person name="Ettema T.J."/>
        </authorList>
    </citation>
    <scope>NUCLEOTIDE SEQUENCE</scope>
</reference>